<protein>
    <submittedName>
        <fullName evidence="1">Uncharacterized protein</fullName>
    </submittedName>
</protein>
<evidence type="ECO:0000313" key="1">
    <source>
        <dbReference type="EMBL" id="KAK4024657.1"/>
    </source>
</evidence>
<dbReference type="EMBL" id="JAOYFB010000037">
    <property type="protein sequence ID" value="KAK4024657.1"/>
    <property type="molecule type" value="Genomic_DNA"/>
</dbReference>
<name>A0ABR0AHR2_9CRUS</name>
<sequence length="69" mass="7288">MSGPTPTRSATFHRSLHQSLDTNLITLVAQNGSVALTDVNAVAYATFLLTLHPSENGLRANTPILIGSN</sequence>
<dbReference type="Proteomes" id="UP001234178">
    <property type="component" value="Unassembled WGS sequence"/>
</dbReference>
<keyword evidence="2" id="KW-1185">Reference proteome</keyword>
<reference evidence="1 2" key="1">
    <citation type="journal article" date="2023" name="Nucleic Acids Res.">
        <title>The hologenome of Daphnia magna reveals possible DNA methylation and microbiome-mediated evolution of the host genome.</title>
        <authorList>
            <person name="Chaturvedi A."/>
            <person name="Li X."/>
            <person name="Dhandapani V."/>
            <person name="Marshall H."/>
            <person name="Kissane S."/>
            <person name="Cuenca-Cambronero M."/>
            <person name="Asole G."/>
            <person name="Calvet F."/>
            <person name="Ruiz-Romero M."/>
            <person name="Marangio P."/>
            <person name="Guigo R."/>
            <person name="Rago D."/>
            <person name="Mirbahai L."/>
            <person name="Eastwood N."/>
            <person name="Colbourne J.K."/>
            <person name="Zhou J."/>
            <person name="Mallon E."/>
            <person name="Orsini L."/>
        </authorList>
    </citation>
    <scope>NUCLEOTIDE SEQUENCE [LARGE SCALE GENOMIC DNA]</scope>
    <source>
        <strain evidence="1">LRV0_1</strain>
    </source>
</reference>
<organism evidence="1 2">
    <name type="scientific">Daphnia magna</name>
    <dbReference type="NCBI Taxonomy" id="35525"/>
    <lineage>
        <taxon>Eukaryota</taxon>
        <taxon>Metazoa</taxon>
        <taxon>Ecdysozoa</taxon>
        <taxon>Arthropoda</taxon>
        <taxon>Crustacea</taxon>
        <taxon>Branchiopoda</taxon>
        <taxon>Diplostraca</taxon>
        <taxon>Cladocera</taxon>
        <taxon>Anomopoda</taxon>
        <taxon>Daphniidae</taxon>
        <taxon>Daphnia</taxon>
    </lineage>
</organism>
<comment type="caution">
    <text evidence="1">The sequence shown here is derived from an EMBL/GenBank/DDBJ whole genome shotgun (WGS) entry which is preliminary data.</text>
</comment>
<gene>
    <name evidence="1" type="ORF">OUZ56_010079</name>
</gene>
<proteinExistence type="predicted"/>
<accession>A0ABR0AHR2</accession>
<evidence type="ECO:0000313" key="2">
    <source>
        <dbReference type="Proteomes" id="UP001234178"/>
    </source>
</evidence>